<dbReference type="GO" id="GO:0019706">
    <property type="term" value="F:protein-cysteine S-palmitoyltransferase activity"/>
    <property type="evidence" value="ECO:0007669"/>
    <property type="project" value="UniProtKB-EC"/>
</dbReference>
<comment type="similarity">
    <text evidence="7">Belongs to the DHHC palmitoyltransferase family. PFA5 subfamily.</text>
</comment>
<dbReference type="PANTHER" id="PTHR22883">
    <property type="entry name" value="ZINC FINGER DHHC DOMAIN CONTAINING PROTEIN"/>
    <property type="match status" value="1"/>
</dbReference>
<dbReference type="GO" id="GO:0005783">
    <property type="term" value="C:endoplasmic reticulum"/>
    <property type="evidence" value="ECO:0007669"/>
    <property type="project" value="TreeGrafter"/>
</dbReference>
<dbReference type="GO" id="GO:0006612">
    <property type="term" value="P:protein targeting to membrane"/>
    <property type="evidence" value="ECO:0007669"/>
    <property type="project" value="TreeGrafter"/>
</dbReference>
<comment type="domain">
    <text evidence="8">The DHHC domain is required for palmitoyltransferase activity.</text>
</comment>
<evidence type="ECO:0000256" key="1">
    <source>
        <dbReference type="ARBA" id="ARBA00004141"/>
    </source>
</evidence>
<feature type="transmembrane region" description="Helical" evidence="8">
    <location>
        <begin position="89"/>
        <end position="117"/>
    </location>
</feature>
<dbReference type="Proteomes" id="UP001162031">
    <property type="component" value="Unassembled WGS sequence"/>
</dbReference>
<dbReference type="PANTHER" id="PTHR22883:SF23">
    <property type="entry name" value="PALMITOYLTRANSFERASE ZDHHC6"/>
    <property type="match status" value="1"/>
</dbReference>
<evidence type="ECO:0000313" key="11">
    <source>
        <dbReference type="Proteomes" id="UP001162031"/>
    </source>
</evidence>
<feature type="transmembrane region" description="Helical" evidence="8">
    <location>
        <begin position="123"/>
        <end position="143"/>
    </location>
</feature>
<evidence type="ECO:0000256" key="2">
    <source>
        <dbReference type="ARBA" id="ARBA00022679"/>
    </source>
</evidence>
<evidence type="ECO:0000313" key="10">
    <source>
        <dbReference type="EMBL" id="CAI5733283.1"/>
    </source>
</evidence>
<accession>A0AAV0UB40</accession>
<dbReference type="PROSITE" id="PS50216">
    <property type="entry name" value="DHHC"/>
    <property type="match status" value="1"/>
</dbReference>
<evidence type="ECO:0000256" key="7">
    <source>
        <dbReference type="ARBA" id="ARBA00038298"/>
    </source>
</evidence>
<name>A0AAV0UB40_HYABA</name>
<comment type="subcellular location">
    <subcellularLocation>
        <location evidence="1">Membrane</location>
        <topology evidence="1">Multi-pass membrane protein</topology>
    </subcellularLocation>
</comment>
<dbReference type="EMBL" id="CANTFL010001193">
    <property type="protein sequence ID" value="CAI5733283.1"/>
    <property type="molecule type" value="Genomic_DNA"/>
</dbReference>
<keyword evidence="6 8" id="KW-0012">Acyltransferase</keyword>
<reference evidence="10" key="1">
    <citation type="submission" date="2022-12" db="EMBL/GenBank/DDBJ databases">
        <authorList>
            <person name="Webb A."/>
        </authorList>
    </citation>
    <scope>NUCLEOTIDE SEQUENCE</scope>
    <source>
        <strain evidence="10">Hp1</strain>
    </source>
</reference>
<evidence type="ECO:0000256" key="8">
    <source>
        <dbReference type="RuleBase" id="RU079119"/>
    </source>
</evidence>
<comment type="caution">
    <text evidence="10">The sequence shown here is derived from an EMBL/GenBank/DDBJ whole genome shotgun (WGS) entry which is preliminary data.</text>
</comment>
<feature type="transmembrane region" description="Helical" evidence="8">
    <location>
        <begin position="240"/>
        <end position="259"/>
    </location>
</feature>
<evidence type="ECO:0000256" key="3">
    <source>
        <dbReference type="ARBA" id="ARBA00022692"/>
    </source>
</evidence>
<keyword evidence="4 8" id="KW-1133">Transmembrane helix</keyword>
<evidence type="ECO:0000256" key="5">
    <source>
        <dbReference type="ARBA" id="ARBA00023136"/>
    </source>
</evidence>
<evidence type="ECO:0000256" key="6">
    <source>
        <dbReference type="ARBA" id="ARBA00023315"/>
    </source>
</evidence>
<organism evidence="10 11">
    <name type="scientific">Hyaloperonospora brassicae</name>
    <name type="common">Brassica downy mildew</name>
    <name type="synonym">Peronospora brassicae</name>
    <dbReference type="NCBI Taxonomy" id="162125"/>
    <lineage>
        <taxon>Eukaryota</taxon>
        <taxon>Sar</taxon>
        <taxon>Stramenopiles</taxon>
        <taxon>Oomycota</taxon>
        <taxon>Peronosporomycetes</taxon>
        <taxon>Peronosporales</taxon>
        <taxon>Peronosporaceae</taxon>
        <taxon>Hyaloperonospora</taxon>
    </lineage>
</organism>
<protein>
    <recommendedName>
        <fullName evidence="8">Palmitoyltransferase</fullName>
        <ecNumber evidence="8">2.3.1.225</ecNumber>
    </recommendedName>
</protein>
<comment type="catalytic activity">
    <reaction evidence="8">
        <text>L-cysteinyl-[protein] + hexadecanoyl-CoA = S-hexadecanoyl-L-cysteinyl-[protein] + CoA</text>
        <dbReference type="Rhea" id="RHEA:36683"/>
        <dbReference type="Rhea" id="RHEA-COMP:10131"/>
        <dbReference type="Rhea" id="RHEA-COMP:11032"/>
        <dbReference type="ChEBI" id="CHEBI:29950"/>
        <dbReference type="ChEBI" id="CHEBI:57287"/>
        <dbReference type="ChEBI" id="CHEBI:57379"/>
        <dbReference type="ChEBI" id="CHEBI:74151"/>
        <dbReference type="EC" id="2.3.1.225"/>
    </reaction>
</comment>
<dbReference type="AlphaFoldDB" id="A0AAV0UB40"/>
<dbReference type="Pfam" id="PF01529">
    <property type="entry name" value="DHHC"/>
    <property type="match status" value="1"/>
</dbReference>
<dbReference type="InterPro" id="IPR039859">
    <property type="entry name" value="PFA4/ZDH16/20/ERF2-like"/>
</dbReference>
<evidence type="ECO:0000259" key="9">
    <source>
        <dbReference type="Pfam" id="PF01529"/>
    </source>
</evidence>
<keyword evidence="5 8" id="KW-0472">Membrane</keyword>
<gene>
    <name evidence="10" type="ORF">HBR001_LOCUS5788</name>
</gene>
<keyword evidence="3 8" id="KW-0812">Transmembrane</keyword>
<feature type="domain" description="Palmitoyltransferase DHHC" evidence="9">
    <location>
        <begin position="191"/>
        <end position="262"/>
    </location>
</feature>
<keyword evidence="2 8" id="KW-0808">Transferase</keyword>
<dbReference type="GO" id="GO:0016020">
    <property type="term" value="C:membrane"/>
    <property type="evidence" value="ECO:0007669"/>
    <property type="project" value="UniProtKB-SubCell"/>
</dbReference>
<sequence>MSIERNDSKRCVRATGTSAVRSQRDAKGPTLQDGVQQVQTGEGDQNALLIGLAPPLNSSDPLARLCCCKFKRLGHGYILYERRGDAKTYTLVVVGPHWIGVLITSGIILLCTGMFLFERMATMPFYATLLTWILCAVTLYYLLRTACADPGIVQPLRTTDGLSRTLDELEAAELEAGDGGAGDDGRSCARRRRFCDICGIHQDRSTQHCDDCGACIAGYDHHCPWMGKCIGRGNQHAFRMFNVSWVIYVVFVLCIAISSTDEEHTRA</sequence>
<evidence type="ECO:0000256" key="4">
    <source>
        <dbReference type="ARBA" id="ARBA00022989"/>
    </source>
</evidence>
<dbReference type="GO" id="GO:0005794">
    <property type="term" value="C:Golgi apparatus"/>
    <property type="evidence" value="ECO:0007669"/>
    <property type="project" value="TreeGrafter"/>
</dbReference>
<keyword evidence="11" id="KW-1185">Reference proteome</keyword>
<proteinExistence type="inferred from homology"/>
<dbReference type="InterPro" id="IPR001594">
    <property type="entry name" value="Palmitoyltrfase_DHHC"/>
</dbReference>
<dbReference type="EC" id="2.3.1.225" evidence="8"/>